<evidence type="ECO:0000313" key="2">
    <source>
        <dbReference type="EMBL" id="GAA1564605.1"/>
    </source>
</evidence>
<protein>
    <recommendedName>
        <fullName evidence="4">CHAD domain-containing protein</fullName>
    </recommendedName>
</protein>
<accession>A0ABP4NPK8</accession>
<gene>
    <name evidence="2" type="ORF">GCM10009827_102750</name>
</gene>
<evidence type="ECO:0000256" key="1">
    <source>
        <dbReference type="SAM" id="MobiDB-lite"/>
    </source>
</evidence>
<keyword evidence="3" id="KW-1185">Reference proteome</keyword>
<organism evidence="2 3">
    <name type="scientific">Dactylosporangium maewongense</name>
    <dbReference type="NCBI Taxonomy" id="634393"/>
    <lineage>
        <taxon>Bacteria</taxon>
        <taxon>Bacillati</taxon>
        <taxon>Actinomycetota</taxon>
        <taxon>Actinomycetes</taxon>
        <taxon>Micromonosporales</taxon>
        <taxon>Micromonosporaceae</taxon>
        <taxon>Dactylosporangium</taxon>
    </lineage>
</organism>
<reference evidence="3" key="1">
    <citation type="journal article" date="2019" name="Int. J. Syst. Evol. Microbiol.">
        <title>The Global Catalogue of Microorganisms (GCM) 10K type strain sequencing project: providing services to taxonomists for standard genome sequencing and annotation.</title>
        <authorList>
            <consortium name="The Broad Institute Genomics Platform"/>
            <consortium name="The Broad Institute Genome Sequencing Center for Infectious Disease"/>
            <person name="Wu L."/>
            <person name="Ma J."/>
        </authorList>
    </citation>
    <scope>NUCLEOTIDE SEQUENCE [LARGE SCALE GENOMIC DNA]</scope>
    <source>
        <strain evidence="3">JCM 15933</strain>
    </source>
</reference>
<comment type="caution">
    <text evidence="2">The sequence shown here is derived from an EMBL/GenBank/DDBJ whole genome shotgun (WGS) entry which is preliminary data.</text>
</comment>
<dbReference type="RefSeq" id="WP_344512776.1">
    <property type="nucleotide sequence ID" value="NZ_BAAAQD010000034.1"/>
</dbReference>
<name>A0ABP4NPK8_9ACTN</name>
<dbReference type="EMBL" id="BAAAQD010000034">
    <property type="protein sequence ID" value="GAA1564605.1"/>
    <property type="molecule type" value="Genomic_DNA"/>
</dbReference>
<evidence type="ECO:0000313" key="3">
    <source>
        <dbReference type="Proteomes" id="UP001501470"/>
    </source>
</evidence>
<feature type="region of interest" description="Disordered" evidence="1">
    <location>
        <begin position="1"/>
        <end position="20"/>
    </location>
</feature>
<proteinExistence type="predicted"/>
<evidence type="ECO:0008006" key="4">
    <source>
        <dbReference type="Google" id="ProtNLM"/>
    </source>
</evidence>
<sequence length="132" mass="14796">MARNAPGAGRVTPRTPTIDGLSSRANAAIQALRPRIGDVGGALRTYRREIRQAGRWIDLAGQCPSPSCDITFQRDILEAALHALPRDAARELRRLVAALDEEFLRKTLPDPWAAARGPRHARAWWRQRLEDR</sequence>
<dbReference type="Proteomes" id="UP001501470">
    <property type="component" value="Unassembled WGS sequence"/>
</dbReference>